<keyword evidence="5" id="KW-1185">Reference proteome</keyword>
<evidence type="ECO:0000256" key="2">
    <source>
        <dbReference type="ARBA" id="ARBA00022723"/>
    </source>
</evidence>
<dbReference type="EMBL" id="UYJE01010285">
    <property type="protein sequence ID" value="VDI81632.1"/>
    <property type="molecule type" value="Genomic_DNA"/>
</dbReference>
<dbReference type="PANTHER" id="PTHR23080">
    <property type="entry name" value="THAP DOMAIN PROTEIN"/>
    <property type="match status" value="1"/>
</dbReference>
<evidence type="ECO:0000256" key="1">
    <source>
        <dbReference type="ARBA" id="ARBA00001968"/>
    </source>
</evidence>
<dbReference type="AlphaFoldDB" id="A0A8B6HMR6"/>
<dbReference type="GO" id="GO:0046872">
    <property type="term" value="F:metal ion binding"/>
    <property type="evidence" value="ECO:0007669"/>
    <property type="project" value="UniProtKB-KW"/>
</dbReference>
<evidence type="ECO:0000259" key="3">
    <source>
        <dbReference type="Pfam" id="PF13359"/>
    </source>
</evidence>
<comment type="caution">
    <text evidence="4">The sequence shown here is derived from an EMBL/GenBank/DDBJ whole genome shotgun (WGS) entry which is preliminary data.</text>
</comment>
<name>A0A8B6HMR6_MYTGA</name>
<reference evidence="4" key="1">
    <citation type="submission" date="2018-11" db="EMBL/GenBank/DDBJ databases">
        <authorList>
            <person name="Alioto T."/>
            <person name="Alioto T."/>
        </authorList>
    </citation>
    <scope>NUCLEOTIDE SEQUENCE</scope>
</reference>
<dbReference type="Proteomes" id="UP000596742">
    <property type="component" value="Unassembled WGS sequence"/>
</dbReference>
<evidence type="ECO:0000313" key="5">
    <source>
        <dbReference type="Proteomes" id="UP000596742"/>
    </source>
</evidence>
<comment type="cofactor">
    <cofactor evidence="1">
        <name>a divalent metal cation</name>
        <dbReference type="ChEBI" id="CHEBI:60240"/>
    </cofactor>
</comment>
<accession>A0A8B6HMR6</accession>
<proteinExistence type="predicted"/>
<organism evidence="4 5">
    <name type="scientific">Mytilus galloprovincialis</name>
    <name type="common">Mediterranean mussel</name>
    <dbReference type="NCBI Taxonomy" id="29158"/>
    <lineage>
        <taxon>Eukaryota</taxon>
        <taxon>Metazoa</taxon>
        <taxon>Spiralia</taxon>
        <taxon>Lophotrochozoa</taxon>
        <taxon>Mollusca</taxon>
        <taxon>Bivalvia</taxon>
        <taxon>Autobranchia</taxon>
        <taxon>Pteriomorphia</taxon>
        <taxon>Mytilida</taxon>
        <taxon>Mytiloidea</taxon>
        <taxon>Mytilidae</taxon>
        <taxon>Mytilinae</taxon>
        <taxon>Mytilus</taxon>
    </lineage>
</organism>
<dbReference type="InterPro" id="IPR027806">
    <property type="entry name" value="HARBI1_dom"/>
</dbReference>
<protein>
    <recommendedName>
        <fullName evidence="3">DDE Tnp4 domain-containing protein</fullName>
    </recommendedName>
</protein>
<dbReference type="OrthoDB" id="6144117at2759"/>
<gene>
    <name evidence="4" type="ORF">MGAL_10B078070</name>
</gene>
<dbReference type="Pfam" id="PF13359">
    <property type="entry name" value="DDE_Tnp_4"/>
    <property type="match status" value="1"/>
</dbReference>
<feature type="domain" description="DDE Tnp4" evidence="3">
    <location>
        <begin position="16"/>
        <end position="49"/>
    </location>
</feature>
<evidence type="ECO:0000313" key="4">
    <source>
        <dbReference type="EMBL" id="VDI81632.1"/>
    </source>
</evidence>
<keyword evidence="2" id="KW-0479">Metal-binding</keyword>
<sequence length="56" mass="6415">MPQQYKHEFPTCLAIIDCTEFKIEKPSTLKSQSQCYSDYKSSTTLKSLGLQIREGL</sequence>